<gene>
    <name evidence="2" type="ordered locus">Trad_1414</name>
</gene>
<name>D7CX28_TRURR</name>
<dbReference type="AlphaFoldDB" id="D7CX28"/>
<evidence type="ECO:0000313" key="3">
    <source>
        <dbReference type="Proteomes" id="UP000000379"/>
    </source>
</evidence>
<evidence type="ECO:0000313" key="2">
    <source>
        <dbReference type="EMBL" id="ADI14536.1"/>
    </source>
</evidence>
<organism evidence="2 3">
    <name type="scientific">Truepera radiovictrix (strain DSM 17093 / CIP 108686 / LMG 22925 / RQ-24)</name>
    <dbReference type="NCBI Taxonomy" id="649638"/>
    <lineage>
        <taxon>Bacteria</taxon>
        <taxon>Thermotogati</taxon>
        <taxon>Deinococcota</taxon>
        <taxon>Deinococci</taxon>
        <taxon>Trueperales</taxon>
        <taxon>Trueperaceae</taxon>
        <taxon>Truepera</taxon>
    </lineage>
</organism>
<proteinExistence type="predicted"/>
<keyword evidence="3" id="KW-1185">Reference proteome</keyword>
<dbReference type="InterPro" id="IPR015422">
    <property type="entry name" value="PyrdxlP-dep_Trfase_small"/>
</dbReference>
<dbReference type="InterPro" id="IPR015421">
    <property type="entry name" value="PyrdxlP-dep_Trfase_major"/>
</dbReference>
<dbReference type="HOGENOM" id="CLU_017584_0_6_0"/>
<dbReference type="Gene3D" id="3.90.1150.10">
    <property type="entry name" value="Aspartate Aminotransferase, domain 1"/>
    <property type="match status" value="1"/>
</dbReference>
<dbReference type="RefSeq" id="WP_013177906.1">
    <property type="nucleotide sequence ID" value="NC_014221.1"/>
</dbReference>
<protein>
    <submittedName>
        <fullName evidence="2">Transcriptional regulator, GntR family</fullName>
    </submittedName>
</protein>
<reference evidence="2 3" key="2">
    <citation type="journal article" date="2011" name="Stand. Genomic Sci.">
        <title>Complete genome sequence of Truepera radiovictrix type strain (RQ-24).</title>
        <authorList>
            <person name="Ivanova N."/>
            <person name="Rohde C."/>
            <person name="Munk C."/>
            <person name="Nolan M."/>
            <person name="Lucas S."/>
            <person name="Del Rio T.G."/>
            <person name="Tice H."/>
            <person name="Deshpande S."/>
            <person name="Cheng J.F."/>
            <person name="Tapia R."/>
            <person name="Han C."/>
            <person name="Goodwin L."/>
            <person name="Pitluck S."/>
            <person name="Liolios K."/>
            <person name="Mavromatis K."/>
            <person name="Mikhailova N."/>
            <person name="Pati A."/>
            <person name="Chen A."/>
            <person name="Palaniappan K."/>
            <person name="Land M."/>
            <person name="Hauser L."/>
            <person name="Chang Y.J."/>
            <person name="Jeffries C.D."/>
            <person name="Brambilla E."/>
            <person name="Rohde M."/>
            <person name="Goker M."/>
            <person name="Tindall B.J."/>
            <person name="Woyke T."/>
            <person name="Bristow J."/>
            <person name="Eisen J.A."/>
            <person name="Markowitz V."/>
            <person name="Hugenholtz P."/>
            <person name="Kyrpides N.C."/>
            <person name="Klenk H.P."/>
            <person name="Lapidus A."/>
        </authorList>
    </citation>
    <scope>NUCLEOTIDE SEQUENCE [LARGE SCALE GENOMIC DNA]</scope>
    <source>
        <strain evidence="3">DSM 17093 / CIP 108686 / LMG 22925 / RQ-24</strain>
    </source>
</reference>
<dbReference type="Pfam" id="PF00155">
    <property type="entry name" value="Aminotran_1_2"/>
    <property type="match status" value="1"/>
</dbReference>
<dbReference type="PANTHER" id="PTHR42858">
    <property type="entry name" value="AMINOTRANSFERASE"/>
    <property type="match status" value="1"/>
</dbReference>
<dbReference type="GO" id="GO:0047536">
    <property type="term" value="F:2-aminoadipate transaminase activity"/>
    <property type="evidence" value="ECO:0007669"/>
    <property type="project" value="TreeGrafter"/>
</dbReference>
<reference evidence="3" key="1">
    <citation type="submission" date="2010-05" db="EMBL/GenBank/DDBJ databases">
        <title>The complete genome of Truepera radiovictris DSM 17093.</title>
        <authorList>
            <consortium name="US DOE Joint Genome Institute (JGI-PGF)"/>
            <person name="Lucas S."/>
            <person name="Copeland A."/>
            <person name="Lapidus A."/>
            <person name="Glavina del Rio T."/>
            <person name="Dalin E."/>
            <person name="Tice H."/>
            <person name="Bruce D."/>
            <person name="Goodwin L."/>
            <person name="Pitluck S."/>
            <person name="Kyrpides N."/>
            <person name="Mavromatis K."/>
            <person name="Ovchinnikova G."/>
            <person name="Munk A.C."/>
            <person name="Detter J.C."/>
            <person name="Han C."/>
            <person name="Tapia R."/>
            <person name="Land M."/>
            <person name="Hauser L."/>
            <person name="Markowitz V."/>
            <person name="Cheng J.-F."/>
            <person name="Hugenholtz P."/>
            <person name="Woyke T."/>
            <person name="Wu D."/>
            <person name="Tindall B."/>
            <person name="Pomrenke H.G."/>
            <person name="Brambilla E."/>
            <person name="Klenk H.-P."/>
            <person name="Eisen J.A."/>
        </authorList>
    </citation>
    <scope>NUCLEOTIDE SEQUENCE [LARGE SCALE GENOMIC DNA]</scope>
    <source>
        <strain evidence="3">DSM 17093 / CIP 108686 / LMG 22925 / RQ-24</strain>
    </source>
</reference>
<dbReference type="PANTHER" id="PTHR42858:SF1">
    <property type="entry name" value="LD15494P"/>
    <property type="match status" value="1"/>
</dbReference>
<dbReference type="InterPro" id="IPR015424">
    <property type="entry name" value="PyrdxlP-dep_Trfase"/>
</dbReference>
<sequence>MSPPETQGAAVTVSGAPRAGVLELSRGHPSADLLPRALLARMRAALEAADVSPLQYGAEAGDARLREAVAAFLAAEAATPEGARPRPERLFITAGASQALALLCTLFTRAGDRVLVEDPTYHLALAVFRDHRLQVVSLPPGEARLEGLEAALARFRPKLVYLVPSFANPTGETLDASQRERLLEACARSGALLVADEVYRLLGFAGAPPPTLAREGAERVVSLGSFSKILAPGLRLGWLEADPALCARLERSGLLRSGGGLNPFVGALTYPFVAEGALREHLQGLRRALAERAAVLGAALRGALPAARCSDPDGGYFVWLELPGQSSAAARARAQRCGVDYLPGPHFSPTGAFGSALRLSFAPYPPALLREAAERLAAALPP</sequence>
<dbReference type="KEGG" id="tra:Trad_1414"/>
<dbReference type="STRING" id="649638.Trad_1414"/>
<dbReference type="eggNOG" id="COG1167">
    <property type="taxonomic scope" value="Bacteria"/>
</dbReference>
<dbReference type="Proteomes" id="UP000000379">
    <property type="component" value="Chromosome"/>
</dbReference>
<dbReference type="InterPro" id="IPR004839">
    <property type="entry name" value="Aminotransferase_I/II_large"/>
</dbReference>
<dbReference type="SUPFAM" id="SSF53383">
    <property type="entry name" value="PLP-dependent transferases"/>
    <property type="match status" value="1"/>
</dbReference>
<dbReference type="GO" id="GO:0030170">
    <property type="term" value="F:pyridoxal phosphate binding"/>
    <property type="evidence" value="ECO:0007669"/>
    <property type="project" value="InterPro"/>
</dbReference>
<dbReference type="EMBL" id="CP002049">
    <property type="protein sequence ID" value="ADI14536.1"/>
    <property type="molecule type" value="Genomic_DNA"/>
</dbReference>
<evidence type="ECO:0000259" key="1">
    <source>
        <dbReference type="Pfam" id="PF00155"/>
    </source>
</evidence>
<dbReference type="Gene3D" id="3.40.640.10">
    <property type="entry name" value="Type I PLP-dependent aspartate aminotransferase-like (Major domain)"/>
    <property type="match status" value="1"/>
</dbReference>
<feature type="domain" description="Aminotransferase class I/classII large" evidence="1">
    <location>
        <begin position="21"/>
        <end position="376"/>
    </location>
</feature>
<accession>D7CX28</accession>
<dbReference type="CDD" id="cd00609">
    <property type="entry name" value="AAT_like"/>
    <property type="match status" value="1"/>
</dbReference>